<dbReference type="InterPro" id="IPR016187">
    <property type="entry name" value="CTDL_fold"/>
</dbReference>
<keyword evidence="3" id="KW-1185">Reference proteome</keyword>
<dbReference type="AlphaFoldDB" id="A0A6A4WC78"/>
<accession>A0A6A4WC78</accession>
<dbReference type="InterPro" id="IPR016186">
    <property type="entry name" value="C-type_lectin-like/link_sf"/>
</dbReference>
<gene>
    <name evidence="2" type="primary">ACAN_1</name>
    <name evidence="2" type="ORF">FJT64_003184</name>
</gene>
<dbReference type="Proteomes" id="UP000440578">
    <property type="component" value="Unassembled WGS sequence"/>
</dbReference>
<comment type="caution">
    <text evidence="2">The sequence shown here is derived from an EMBL/GenBank/DDBJ whole genome shotgun (WGS) entry which is preliminary data.</text>
</comment>
<dbReference type="InterPro" id="IPR001304">
    <property type="entry name" value="C-type_lectin-like"/>
</dbReference>
<dbReference type="EMBL" id="VIIS01001170">
    <property type="protein sequence ID" value="KAF0301414.1"/>
    <property type="molecule type" value="Genomic_DNA"/>
</dbReference>
<dbReference type="PROSITE" id="PS50041">
    <property type="entry name" value="C_TYPE_LECTIN_2"/>
    <property type="match status" value="1"/>
</dbReference>
<proteinExistence type="predicted"/>
<dbReference type="PANTHER" id="PTHR21407">
    <property type="entry name" value="RE43931P-RELATED"/>
    <property type="match status" value="1"/>
</dbReference>
<protein>
    <submittedName>
        <fullName evidence="2">Aggrecan core protein</fullName>
    </submittedName>
</protein>
<dbReference type="PANTHER" id="PTHR21407:SF1">
    <property type="entry name" value="RE43931P"/>
    <property type="match status" value="1"/>
</dbReference>
<dbReference type="Pfam" id="PF00059">
    <property type="entry name" value="Lectin_C"/>
    <property type="match status" value="1"/>
</dbReference>
<dbReference type="SMART" id="SM00034">
    <property type="entry name" value="CLECT"/>
    <property type="match status" value="1"/>
</dbReference>
<evidence type="ECO:0000313" key="3">
    <source>
        <dbReference type="Proteomes" id="UP000440578"/>
    </source>
</evidence>
<reference evidence="2 3" key="1">
    <citation type="submission" date="2019-07" db="EMBL/GenBank/DDBJ databases">
        <title>Draft genome assembly of a fouling barnacle, Amphibalanus amphitrite (Darwin, 1854): The first reference genome for Thecostraca.</title>
        <authorList>
            <person name="Kim W."/>
        </authorList>
    </citation>
    <scope>NUCLEOTIDE SEQUENCE [LARGE SCALE GENOMIC DNA]</scope>
    <source>
        <strain evidence="2">SNU_AA5</strain>
        <tissue evidence="2">Soma without cirri and trophi</tissue>
    </source>
</reference>
<evidence type="ECO:0000259" key="1">
    <source>
        <dbReference type="PROSITE" id="PS50041"/>
    </source>
</evidence>
<dbReference type="OrthoDB" id="6375279at2759"/>
<name>A0A6A4WC78_AMPAM</name>
<feature type="domain" description="C-type lectin" evidence="1">
    <location>
        <begin position="94"/>
        <end position="207"/>
    </location>
</feature>
<organism evidence="2 3">
    <name type="scientific">Amphibalanus amphitrite</name>
    <name type="common">Striped barnacle</name>
    <name type="synonym">Balanus amphitrite</name>
    <dbReference type="NCBI Taxonomy" id="1232801"/>
    <lineage>
        <taxon>Eukaryota</taxon>
        <taxon>Metazoa</taxon>
        <taxon>Ecdysozoa</taxon>
        <taxon>Arthropoda</taxon>
        <taxon>Crustacea</taxon>
        <taxon>Multicrustacea</taxon>
        <taxon>Cirripedia</taxon>
        <taxon>Thoracica</taxon>
        <taxon>Thoracicalcarea</taxon>
        <taxon>Balanomorpha</taxon>
        <taxon>Balanoidea</taxon>
        <taxon>Balanidae</taxon>
        <taxon>Amphibalaninae</taxon>
        <taxon>Amphibalanus</taxon>
    </lineage>
</organism>
<sequence>MSLQFATIRDRHCAQVVRTKAFCQRTEQASQSSKVWTDLGMIMGLEEDVKEHVLHKIRHTAKKYAQTMINVEPADKDGGNGLWLSWENKPGKFTWGEADATCRGLGLQLVSLDSPGKNNNINGLIGSNNIEYIWTSGRRSGGNNFVWGNGQRVGNYGWGQTGGNRRPQPDNRAGGEDCLAVLNRFYPGDGITWHDVQCHHKKPFICE</sequence>
<dbReference type="SUPFAM" id="SSF56436">
    <property type="entry name" value="C-type lectin-like"/>
    <property type="match status" value="1"/>
</dbReference>
<evidence type="ECO:0000313" key="2">
    <source>
        <dbReference type="EMBL" id="KAF0301414.1"/>
    </source>
</evidence>
<dbReference type="Gene3D" id="3.10.100.10">
    <property type="entry name" value="Mannose-Binding Protein A, subunit A"/>
    <property type="match status" value="1"/>
</dbReference>
<dbReference type="CDD" id="cd00037">
    <property type="entry name" value="CLECT"/>
    <property type="match status" value="1"/>
</dbReference>